<keyword evidence="5" id="KW-0539">Nucleus</keyword>
<dbReference type="InterPro" id="IPR002100">
    <property type="entry name" value="TF_MADSbox"/>
</dbReference>
<accession>A0A7N2KR72</accession>
<feature type="region of interest" description="Disordered" evidence="7">
    <location>
        <begin position="33"/>
        <end position="63"/>
    </location>
</feature>
<evidence type="ECO:0000313" key="9">
    <source>
        <dbReference type="EnsemblPlants" id="QL01p054973:mrna"/>
    </source>
</evidence>
<organism evidence="9 10">
    <name type="scientific">Quercus lobata</name>
    <name type="common">Valley oak</name>
    <dbReference type="NCBI Taxonomy" id="97700"/>
    <lineage>
        <taxon>Eukaryota</taxon>
        <taxon>Viridiplantae</taxon>
        <taxon>Streptophyta</taxon>
        <taxon>Embryophyta</taxon>
        <taxon>Tracheophyta</taxon>
        <taxon>Spermatophyta</taxon>
        <taxon>Magnoliopsida</taxon>
        <taxon>eudicotyledons</taxon>
        <taxon>Gunneridae</taxon>
        <taxon>Pentapetalae</taxon>
        <taxon>rosids</taxon>
        <taxon>fabids</taxon>
        <taxon>Fagales</taxon>
        <taxon>Fagaceae</taxon>
        <taxon>Quercus</taxon>
    </lineage>
</organism>
<evidence type="ECO:0000256" key="5">
    <source>
        <dbReference type="ARBA" id="ARBA00023242"/>
    </source>
</evidence>
<keyword evidence="4" id="KW-0804">Transcription</keyword>
<dbReference type="InterPro" id="IPR036879">
    <property type="entry name" value="TF_MADSbox_sf"/>
</dbReference>
<dbReference type="GO" id="GO:0003677">
    <property type="term" value="F:DNA binding"/>
    <property type="evidence" value="ECO:0007669"/>
    <property type="project" value="UniProtKB-KW"/>
</dbReference>
<dbReference type="PROSITE" id="PS50066">
    <property type="entry name" value="MADS_BOX_2"/>
    <property type="match status" value="1"/>
</dbReference>
<protein>
    <recommendedName>
        <fullName evidence="8">MADS-box domain-containing protein</fullName>
    </recommendedName>
</protein>
<keyword evidence="10" id="KW-1185">Reference proteome</keyword>
<dbReference type="Gene3D" id="6.10.140.920">
    <property type="match status" value="1"/>
</dbReference>
<evidence type="ECO:0000256" key="2">
    <source>
        <dbReference type="ARBA" id="ARBA00023015"/>
    </source>
</evidence>
<evidence type="ECO:0000256" key="4">
    <source>
        <dbReference type="ARBA" id="ARBA00023163"/>
    </source>
</evidence>
<evidence type="ECO:0000259" key="8">
    <source>
        <dbReference type="PROSITE" id="PS50066"/>
    </source>
</evidence>
<reference evidence="9 10" key="1">
    <citation type="journal article" date="2016" name="G3 (Bethesda)">
        <title>First Draft Assembly and Annotation of the Genome of a California Endemic Oak Quercus lobata Nee (Fagaceae).</title>
        <authorList>
            <person name="Sork V.L."/>
            <person name="Fitz-Gibbon S.T."/>
            <person name="Puiu D."/>
            <person name="Crepeau M."/>
            <person name="Gugger P.F."/>
            <person name="Sherman R."/>
            <person name="Stevens K."/>
            <person name="Langley C.H."/>
            <person name="Pellegrini M."/>
            <person name="Salzberg S.L."/>
        </authorList>
    </citation>
    <scope>NUCLEOTIDE SEQUENCE [LARGE SCALE GENOMIC DNA]</scope>
    <source>
        <strain evidence="9 10">cv. SW786</strain>
    </source>
</reference>
<dbReference type="Proteomes" id="UP000594261">
    <property type="component" value="Chromosome 1"/>
</dbReference>
<dbReference type="GO" id="GO:0046983">
    <property type="term" value="F:protein dimerization activity"/>
    <property type="evidence" value="ECO:0007669"/>
    <property type="project" value="InterPro"/>
</dbReference>
<feature type="domain" description="MADS-box" evidence="8">
    <location>
        <begin position="7"/>
        <end position="29"/>
    </location>
</feature>
<feature type="coiled-coil region" evidence="6">
    <location>
        <begin position="67"/>
        <end position="107"/>
    </location>
</feature>
<evidence type="ECO:0000256" key="7">
    <source>
        <dbReference type="SAM" id="MobiDB-lite"/>
    </source>
</evidence>
<keyword evidence="6" id="KW-0175">Coiled coil</keyword>
<evidence type="ECO:0000256" key="6">
    <source>
        <dbReference type="SAM" id="Coils"/>
    </source>
</evidence>
<evidence type="ECO:0000256" key="3">
    <source>
        <dbReference type="ARBA" id="ARBA00023125"/>
    </source>
</evidence>
<proteinExistence type="predicted"/>
<evidence type="ECO:0000313" key="10">
    <source>
        <dbReference type="Proteomes" id="UP000594261"/>
    </source>
</evidence>
<dbReference type="InParanoid" id="A0A7N2KR72"/>
<comment type="subcellular location">
    <subcellularLocation>
        <location evidence="1">Nucleus</location>
    </subcellularLocation>
</comment>
<name>A0A7N2KR72_QUELO</name>
<keyword evidence="3" id="KW-0238">DNA-binding</keyword>
<sequence>MESKKTKGKQKIEMKKIDKEVNRLVTFSKPGKSFSFGHPSVESGANRFLKQNPPQSQEDSSTHPLEAQYWRVRINELNQQCDELLRQLEAEKDREKALQKLKKARENRGWWEVPSEELNFQELQQMNESLNVFHKVLCARMKEKTIAGLPSSSSTFLADISAQGTVPFAPNASRTNPSSFPSGYGYGQGHFWTYVWIRFIAEN</sequence>
<dbReference type="SUPFAM" id="SSF55455">
    <property type="entry name" value="SRF-like"/>
    <property type="match status" value="1"/>
</dbReference>
<dbReference type="AlphaFoldDB" id="A0A7N2KR72"/>
<evidence type="ECO:0000256" key="1">
    <source>
        <dbReference type="ARBA" id="ARBA00004123"/>
    </source>
</evidence>
<dbReference type="OMA" id="QARVYEV"/>
<dbReference type="EnsemblPlants" id="QL01p054973:mrna">
    <property type="protein sequence ID" value="QL01p054973:mrna"/>
    <property type="gene ID" value="QL01p054973"/>
</dbReference>
<dbReference type="GO" id="GO:0005634">
    <property type="term" value="C:nucleus"/>
    <property type="evidence" value="ECO:0007669"/>
    <property type="project" value="UniProtKB-SubCell"/>
</dbReference>
<reference evidence="9" key="2">
    <citation type="submission" date="2021-01" db="UniProtKB">
        <authorList>
            <consortium name="EnsemblPlants"/>
        </authorList>
    </citation>
    <scope>IDENTIFICATION</scope>
</reference>
<feature type="compositionally biased region" description="Polar residues" evidence="7">
    <location>
        <begin position="52"/>
        <end position="63"/>
    </location>
</feature>
<keyword evidence="2" id="KW-0805">Transcription regulation</keyword>
<dbReference type="Gramene" id="QL01p054973:mrna">
    <property type="protein sequence ID" value="QL01p054973:mrna"/>
    <property type="gene ID" value="QL01p054973"/>
</dbReference>
<dbReference type="EMBL" id="LRBV02000001">
    <property type="status" value="NOT_ANNOTATED_CDS"/>
    <property type="molecule type" value="Genomic_DNA"/>
</dbReference>